<dbReference type="Pfam" id="PF13862">
    <property type="entry name" value="BCCIP"/>
    <property type="match status" value="1"/>
</dbReference>
<comment type="similarity">
    <text evidence="1">Belongs to the BCP1 family.</text>
</comment>
<evidence type="ECO:0000256" key="1">
    <source>
        <dbReference type="ARBA" id="ARBA00006781"/>
    </source>
</evidence>
<dbReference type="PANTHER" id="PTHR13261:SF0">
    <property type="entry name" value="BRCA2 AND CDKN1A-INTERACTING PROTEIN"/>
    <property type="match status" value="1"/>
</dbReference>
<dbReference type="GO" id="GO:0005634">
    <property type="term" value="C:nucleus"/>
    <property type="evidence" value="ECO:0007669"/>
    <property type="project" value="TreeGrafter"/>
</dbReference>
<dbReference type="PANTHER" id="PTHR13261">
    <property type="entry name" value="BRCA2 AND CDKN1A INTERACTING PROTEIN"/>
    <property type="match status" value="1"/>
</dbReference>
<dbReference type="EMBL" id="LK028577">
    <property type="protein sequence ID" value="CDS17020.1"/>
    <property type="molecule type" value="Genomic_DNA"/>
</dbReference>
<reference evidence="3" key="2">
    <citation type="submission" date="2014-06" db="EMBL/GenBank/DDBJ databases">
        <authorList>
            <person name="Aslett M."/>
        </authorList>
    </citation>
    <scope>NUCLEOTIDE SEQUENCE</scope>
</reference>
<evidence type="ECO:0000313" key="5">
    <source>
        <dbReference type="WBParaSite" id="EgrG_000974000"/>
    </source>
</evidence>
<sequence>MTNYSLGKLGGTGMSSKRSKRNEESADDDLIELDLEGFSPQSEDRDGIIQLLRQHIPKDSNVNLGELADYIIAQGSVGTVVKNGSSETDTVEDDDDDIVFSLTTVISLCGSVVSRSSVVSELRDFLQSCISRAESSSPDYKTLLKVLMGETSEKPALLINERLVNLPPAVAAEAVAVLPQEIQTLPEEERPTHLIILTRAVKSEDTDELIYIQPEMEIVRKVAFAVGETEFADIAVGVDAESIIYVLMAIDFSSLPEILDLLADNP</sequence>
<dbReference type="WBParaSite" id="EgrG_000974000">
    <property type="protein sequence ID" value="EgrG_000974000"/>
    <property type="gene ID" value="EgrG_000974000"/>
</dbReference>
<feature type="region of interest" description="Disordered" evidence="2">
    <location>
        <begin position="1"/>
        <end position="34"/>
    </location>
</feature>
<dbReference type="AlphaFoldDB" id="A0A068WBD8"/>
<protein>
    <submittedName>
        <fullName evidence="3 5">CDK regulator involved in ribosome export</fullName>
    </submittedName>
</protein>
<name>A0A068WBD8_ECHGR</name>
<feature type="compositionally biased region" description="Acidic residues" evidence="2">
    <location>
        <begin position="25"/>
        <end position="34"/>
    </location>
</feature>
<gene>
    <name evidence="5" type="primary">EGR_02571</name>
    <name evidence="3" type="ORF">EgrG_000974000</name>
</gene>
<evidence type="ECO:0000313" key="4">
    <source>
        <dbReference type="Proteomes" id="UP000492820"/>
    </source>
</evidence>
<evidence type="ECO:0000256" key="2">
    <source>
        <dbReference type="SAM" id="MobiDB-lite"/>
    </source>
</evidence>
<proteinExistence type="inferred from homology"/>
<dbReference type="Proteomes" id="UP000492820">
    <property type="component" value="Unassembled WGS sequence"/>
</dbReference>
<reference evidence="3 4" key="1">
    <citation type="journal article" date="2013" name="Nature">
        <title>The genomes of four tapeworm species reveal adaptations to parasitism.</title>
        <authorList>
            <person name="Tsai I.J."/>
            <person name="Zarowiecki M."/>
            <person name="Holroyd N."/>
            <person name="Garciarrubio A."/>
            <person name="Sanchez-Flores A."/>
            <person name="Brooks K.L."/>
            <person name="Tracey A."/>
            <person name="Bobes R.J."/>
            <person name="Fragoso G."/>
            <person name="Sciutto E."/>
            <person name="Aslett M."/>
            <person name="Beasley H."/>
            <person name="Bennett H.M."/>
            <person name="Cai J."/>
            <person name="Camicia F."/>
            <person name="Clark R."/>
            <person name="Cucher M."/>
            <person name="De Silva N."/>
            <person name="Day T.A."/>
            <person name="Deplazes P."/>
            <person name="Estrada K."/>
            <person name="Fernandez C."/>
            <person name="Holland P.W."/>
            <person name="Hou J."/>
            <person name="Hu S."/>
            <person name="Huckvale T."/>
            <person name="Hung S.S."/>
            <person name="Kamenetzky L."/>
            <person name="Keane J.A."/>
            <person name="Kiss F."/>
            <person name="Koziol U."/>
            <person name="Lambert O."/>
            <person name="Liu K."/>
            <person name="Luo X."/>
            <person name="Luo Y."/>
            <person name="Macchiaroli N."/>
            <person name="Nichol S."/>
            <person name="Paps J."/>
            <person name="Parkinson J."/>
            <person name="Pouchkina-Stantcheva N."/>
            <person name="Riddiford N."/>
            <person name="Rosenzvit M."/>
            <person name="Salinas G."/>
            <person name="Wasmuth J.D."/>
            <person name="Zamanian M."/>
            <person name="Zheng Y."/>
            <person name="Cai X."/>
            <person name="Soberon X."/>
            <person name="Olson P.D."/>
            <person name="Laclette J.P."/>
            <person name="Brehm K."/>
            <person name="Berriman M."/>
            <person name="Garciarrubio A."/>
            <person name="Bobes R.J."/>
            <person name="Fragoso G."/>
            <person name="Sanchez-Flores A."/>
            <person name="Estrada K."/>
            <person name="Cevallos M.A."/>
            <person name="Morett E."/>
            <person name="Gonzalez V."/>
            <person name="Portillo T."/>
            <person name="Ochoa-Leyva A."/>
            <person name="Jose M.V."/>
            <person name="Sciutto E."/>
            <person name="Landa A."/>
            <person name="Jimenez L."/>
            <person name="Valdes V."/>
            <person name="Carrero J.C."/>
            <person name="Larralde C."/>
            <person name="Morales-Montor J."/>
            <person name="Limon-Lason J."/>
            <person name="Soberon X."/>
            <person name="Laclette J.P."/>
        </authorList>
    </citation>
    <scope>NUCLEOTIDE SEQUENCE [LARGE SCALE GENOMIC DNA]</scope>
</reference>
<reference evidence="5" key="3">
    <citation type="submission" date="2020-10" db="UniProtKB">
        <authorList>
            <consortium name="WormBaseParasite"/>
        </authorList>
    </citation>
    <scope>IDENTIFICATION</scope>
</reference>
<evidence type="ECO:0000313" key="3">
    <source>
        <dbReference type="EMBL" id="CDS17020.1"/>
    </source>
</evidence>
<dbReference type="InterPro" id="IPR025602">
    <property type="entry name" value="BCP1_family"/>
</dbReference>
<dbReference type="OrthoDB" id="27543at2759"/>
<accession>A0A068WBD8</accession>
<organism evidence="3">
    <name type="scientific">Echinococcus granulosus</name>
    <name type="common">Hydatid tapeworm</name>
    <dbReference type="NCBI Taxonomy" id="6210"/>
    <lineage>
        <taxon>Eukaryota</taxon>
        <taxon>Metazoa</taxon>
        <taxon>Spiralia</taxon>
        <taxon>Lophotrochozoa</taxon>
        <taxon>Platyhelminthes</taxon>
        <taxon>Cestoda</taxon>
        <taxon>Eucestoda</taxon>
        <taxon>Cyclophyllidea</taxon>
        <taxon>Taeniidae</taxon>
        <taxon>Echinococcus</taxon>
        <taxon>Echinococcus granulosus group</taxon>
    </lineage>
</organism>